<dbReference type="EMBL" id="JBHUJB010000046">
    <property type="protein sequence ID" value="MFD2159552.1"/>
    <property type="molecule type" value="Genomic_DNA"/>
</dbReference>
<protein>
    <submittedName>
        <fullName evidence="2">Uncharacterized protein</fullName>
    </submittedName>
</protein>
<keyword evidence="3" id="KW-1185">Reference proteome</keyword>
<dbReference type="Proteomes" id="UP001597389">
    <property type="component" value="Unassembled WGS sequence"/>
</dbReference>
<evidence type="ECO:0000313" key="2">
    <source>
        <dbReference type="EMBL" id="MFD2159552.1"/>
    </source>
</evidence>
<evidence type="ECO:0000256" key="1">
    <source>
        <dbReference type="SAM" id="Phobius"/>
    </source>
</evidence>
<gene>
    <name evidence="2" type="ORF">ACFSW8_11625</name>
</gene>
<keyword evidence="1" id="KW-1133">Transmembrane helix</keyword>
<dbReference type="RefSeq" id="WP_377086332.1">
    <property type="nucleotide sequence ID" value="NZ_JBHSJL010000014.1"/>
</dbReference>
<name>A0ABW4ZD25_9BACT</name>
<organism evidence="2 3">
    <name type="scientific">Rubritalea tangerina</name>
    <dbReference type="NCBI Taxonomy" id="430798"/>
    <lineage>
        <taxon>Bacteria</taxon>
        <taxon>Pseudomonadati</taxon>
        <taxon>Verrucomicrobiota</taxon>
        <taxon>Verrucomicrobiia</taxon>
        <taxon>Verrucomicrobiales</taxon>
        <taxon>Rubritaleaceae</taxon>
        <taxon>Rubritalea</taxon>
    </lineage>
</organism>
<proteinExistence type="predicted"/>
<feature type="transmembrane region" description="Helical" evidence="1">
    <location>
        <begin position="25"/>
        <end position="56"/>
    </location>
</feature>
<sequence>MEKPSSLTRLALLRRRVHQSWKTTMLVAVVGGSTFLAAGLMPGVGVVFVLLLLLLLRPGMEVYFSREAVCPHCEADLFLEMCQVENAGGIELGLRCPRCGRDASKVDERHGEIIDIEEWRK</sequence>
<keyword evidence="1" id="KW-0812">Transmembrane</keyword>
<keyword evidence="1" id="KW-0472">Membrane</keyword>
<evidence type="ECO:0000313" key="3">
    <source>
        <dbReference type="Proteomes" id="UP001597389"/>
    </source>
</evidence>
<accession>A0ABW4ZD25</accession>
<reference evidence="3" key="1">
    <citation type="journal article" date="2019" name="Int. J. Syst. Evol. Microbiol.">
        <title>The Global Catalogue of Microorganisms (GCM) 10K type strain sequencing project: providing services to taxonomists for standard genome sequencing and annotation.</title>
        <authorList>
            <consortium name="The Broad Institute Genomics Platform"/>
            <consortium name="The Broad Institute Genome Sequencing Center for Infectious Disease"/>
            <person name="Wu L."/>
            <person name="Ma J."/>
        </authorList>
    </citation>
    <scope>NUCLEOTIDE SEQUENCE [LARGE SCALE GENOMIC DNA]</scope>
    <source>
        <strain evidence="3">CCUG 57942</strain>
    </source>
</reference>
<comment type="caution">
    <text evidence="2">The sequence shown here is derived from an EMBL/GenBank/DDBJ whole genome shotgun (WGS) entry which is preliminary data.</text>
</comment>